<dbReference type="Proteomes" id="UP000238430">
    <property type="component" value="Unassembled WGS sequence"/>
</dbReference>
<evidence type="ECO:0000256" key="2">
    <source>
        <dbReference type="SAM" id="Phobius"/>
    </source>
</evidence>
<feature type="coiled-coil region" evidence="1">
    <location>
        <begin position="41"/>
        <end position="68"/>
    </location>
</feature>
<protein>
    <submittedName>
        <fullName evidence="3">Uncharacterized protein</fullName>
    </submittedName>
</protein>
<dbReference type="RefSeq" id="WP_028284042.1">
    <property type="nucleotide sequence ID" value="NZ_JACHWV010000001.1"/>
</dbReference>
<feature type="transmembrane region" description="Helical" evidence="2">
    <location>
        <begin position="237"/>
        <end position="256"/>
    </location>
</feature>
<feature type="transmembrane region" description="Helical" evidence="2">
    <location>
        <begin position="202"/>
        <end position="221"/>
    </location>
</feature>
<sequence>MTEFTERYKKLSNAELLEILANSKNYQPIAVETAEKEFENRNLSKIEINKAKSEIKSKQEEKLNIIEKRRQTEVKVKETAFKFFDTINPIQNEIQTPEKIIRLTTLIIGGLAIFSIFKQFSMLKYMFTDGLDKWDLGMLEYFFPLILLPLSIILFWKRKKIGWILLSIFLSYSAVNSLIFFFKNLGRQPSGIPALESLFPSVSPIVYLMNLLFFGGTLWLICKEDLRHIYKISKQTMFLTIVLTTVITLILIYAIIG</sequence>
<evidence type="ECO:0000313" key="4">
    <source>
        <dbReference type="Proteomes" id="UP000238430"/>
    </source>
</evidence>
<accession>A0A2T1NKU2</accession>
<keyword evidence="2" id="KW-0472">Membrane</keyword>
<feature type="transmembrane region" description="Helical" evidence="2">
    <location>
        <begin position="137"/>
        <end position="156"/>
    </location>
</feature>
<comment type="caution">
    <text evidence="3">The sequence shown here is derived from an EMBL/GenBank/DDBJ whole genome shotgun (WGS) entry which is preliminary data.</text>
</comment>
<dbReference type="OrthoDB" id="1447147at2"/>
<feature type="transmembrane region" description="Helical" evidence="2">
    <location>
        <begin position="100"/>
        <end position="117"/>
    </location>
</feature>
<evidence type="ECO:0000313" key="3">
    <source>
        <dbReference type="EMBL" id="PSG93527.1"/>
    </source>
</evidence>
<keyword evidence="2" id="KW-0812">Transmembrane</keyword>
<reference evidence="3 4" key="1">
    <citation type="submission" date="2018-03" db="EMBL/GenBank/DDBJ databases">
        <title>Mesoflavibacter sp. HG37 and Mesoflavibacter sp. HG96 sp.nov., two marine bacteria isolated from seawater of Western Pacific Ocean.</title>
        <authorList>
            <person name="Cheng H."/>
            <person name="Wu Y.-H."/>
            <person name="Guo L.-L."/>
            <person name="Xu X.-W."/>
        </authorList>
    </citation>
    <scope>NUCLEOTIDE SEQUENCE [LARGE SCALE GENOMIC DNA]</scope>
    <source>
        <strain evidence="3 4">KCTC 42117</strain>
    </source>
</reference>
<proteinExistence type="predicted"/>
<keyword evidence="2" id="KW-1133">Transmembrane helix</keyword>
<feature type="transmembrane region" description="Helical" evidence="2">
    <location>
        <begin position="163"/>
        <end position="182"/>
    </location>
</feature>
<dbReference type="AlphaFoldDB" id="A0A2T1NKU2"/>
<evidence type="ECO:0000256" key="1">
    <source>
        <dbReference type="SAM" id="Coils"/>
    </source>
</evidence>
<name>A0A2T1NKU2_9FLAO</name>
<dbReference type="EMBL" id="PXOT01000015">
    <property type="protein sequence ID" value="PSG93527.1"/>
    <property type="molecule type" value="Genomic_DNA"/>
</dbReference>
<keyword evidence="1" id="KW-0175">Coiled coil</keyword>
<gene>
    <name evidence="3" type="ORF">C7H61_03170</name>
</gene>
<keyword evidence="4" id="KW-1185">Reference proteome</keyword>
<organism evidence="3 4">
    <name type="scientific">Mesoflavibacter zeaxanthinifaciens subsp. sabulilitoris</name>
    <dbReference type="NCBI Taxonomy" id="1520893"/>
    <lineage>
        <taxon>Bacteria</taxon>
        <taxon>Pseudomonadati</taxon>
        <taxon>Bacteroidota</taxon>
        <taxon>Flavobacteriia</taxon>
        <taxon>Flavobacteriales</taxon>
        <taxon>Flavobacteriaceae</taxon>
        <taxon>Mesoflavibacter</taxon>
    </lineage>
</organism>